<keyword evidence="4" id="KW-0813">Transport</keyword>
<comment type="similarity">
    <text evidence="2">Belongs to the LETM1 family.</text>
</comment>
<reference evidence="23" key="1">
    <citation type="submission" date="2021-06" db="EMBL/GenBank/DDBJ databases">
        <authorList>
            <person name="Kallberg Y."/>
            <person name="Tangrot J."/>
            <person name="Rosling A."/>
        </authorList>
    </citation>
    <scope>NUCLEOTIDE SEQUENCE</scope>
    <source>
        <strain evidence="23">UK204</strain>
    </source>
</reference>
<evidence type="ECO:0000256" key="14">
    <source>
        <dbReference type="ARBA" id="ARBA00023065"/>
    </source>
</evidence>
<dbReference type="PROSITE" id="PS50222">
    <property type="entry name" value="EF_HAND_2"/>
    <property type="match status" value="1"/>
</dbReference>
<dbReference type="InterPro" id="IPR011992">
    <property type="entry name" value="EF-hand-dom_pair"/>
</dbReference>
<dbReference type="OrthoDB" id="275278at2759"/>
<keyword evidence="8" id="KW-0479">Metal-binding</keyword>
<keyword evidence="12 20" id="KW-1133">Transmembrane helix</keyword>
<keyword evidence="14" id="KW-0406">Ion transport</keyword>
<keyword evidence="10" id="KW-0106">Calcium</keyword>
<evidence type="ECO:0000256" key="11">
    <source>
        <dbReference type="ARBA" id="ARBA00022946"/>
    </source>
</evidence>
<dbReference type="InterPro" id="IPR033122">
    <property type="entry name" value="LETM1-like_RBD"/>
</dbReference>
<evidence type="ECO:0000256" key="16">
    <source>
        <dbReference type="ARBA" id="ARBA00023136"/>
    </source>
</evidence>
<keyword evidence="6" id="KW-0109">Calcium transport</keyword>
<evidence type="ECO:0000256" key="8">
    <source>
        <dbReference type="ARBA" id="ARBA00022723"/>
    </source>
</evidence>
<evidence type="ECO:0000256" key="1">
    <source>
        <dbReference type="ARBA" id="ARBA00004434"/>
    </source>
</evidence>
<protein>
    <recommendedName>
        <fullName evidence="3">Mitochondrial proton/calcium exchanger protein</fullName>
    </recommendedName>
    <alternativeName>
        <fullName evidence="17">Leucine zipper-EF-hand-containing transmembrane protein 1</fullName>
    </alternativeName>
</protein>
<comment type="subcellular location">
    <subcellularLocation>
        <location evidence="1">Mitochondrion inner membrane</location>
        <topology evidence="1">Single-pass membrane protein</topology>
    </subcellularLocation>
</comment>
<keyword evidence="13 19" id="KW-0175">Coiled coil</keyword>
<feature type="domain" description="EF-hand" evidence="21">
    <location>
        <begin position="598"/>
        <end position="633"/>
    </location>
</feature>
<keyword evidence="15 18" id="KW-0496">Mitochondrion</keyword>
<evidence type="ECO:0000256" key="5">
    <source>
        <dbReference type="ARBA" id="ARBA00022449"/>
    </source>
</evidence>
<dbReference type="GO" id="GO:0030003">
    <property type="term" value="P:intracellular monoatomic cation homeostasis"/>
    <property type="evidence" value="ECO:0007669"/>
    <property type="project" value="TreeGrafter"/>
</dbReference>
<organism evidence="23 24">
    <name type="scientific">Funneliformis caledonium</name>
    <dbReference type="NCBI Taxonomy" id="1117310"/>
    <lineage>
        <taxon>Eukaryota</taxon>
        <taxon>Fungi</taxon>
        <taxon>Fungi incertae sedis</taxon>
        <taxon>Mucoromycota</taxon>
        <taxon>Glomeromycotina</taxon>
        <taxon>Glomeromycetes</taxon>
        <taxon>Glomerales</taxon>
        <taxon>Glomeraceae</taxon>
        <taxon>Funneliformis</taxon>
    </lineage>
</organism>
<evidence type="ECO:0000256" key="13">
    <source>
        <dbReference type="ARBA" id="ARBA00023054"/>
    </source>
</evidence>
<evidence type="ECO:0000256" key="12">
    <source>
        <dbReference type="ARBA" id="ARBA00022989"/>
    </source>
</evidence>
<dbReference type="GO" id="GO:0015297">
    <property type="term" value="F:antiporter activity"/>
    <property type="evidence" value="ECO:0007669"/>
    <property type="project" value="UniProtKB-KW"/>
</dbReference>
<dbReference type="EMBL" id="CAJVPQ010000590">
    <property type="protein sequence ID" value="CAG8494587.1"/>
    <property type="molecule type" value="Genomic_DNA"/>
</dbReference>
<dbReference type="Pfam" id="PF07766">
    <property type="entry name" value="LETM1_RBD"/>
    <property type="match status" value="1"/>
</dbReference>
<dbReference type="GO" id="GO:0043022">
    <property type="term" value="F:ribosome binding"/>
    <property type="evidence" value="ECO:0007669"/>
    <property type="project" value="InterPro"/>
</dbReference>
<sequence length="660" mass="75605">MDSAKIFARSFSYTYTPSIMLISRRLQRTIVVQNRLTNLNPFSTTRSFWSQPKIFYLKSLQNSQQLTSHQKLHFSNKSPFALPNELRLLRNAQVSKESVKGTIENEHITHKVAKEESSINKENTSTATIYKKKALITRIKDEFIHYWHGTKLLGLEIKISTKLLYKLLKGQKFTRREQRQLRRTTQDLVRLVPFLVFIAVPFMEFLLPIALKLFPNMLPKMAKFLQETIAETGTTGSKSAEATKEFTEFFRKVRSTGEQASTEDLLRIANIFEDELTLDNLSRPQLVSMCRYMNLNAFGTDNFLRYQIRNRMRSIKEDDKMIMAEGVESLTIPELQHACQSRGIRTIGVSPARLRSELSQWLDLHLNHKVPSTLLILSRAFSFADRNELANQAEALQATLNSLPDNLVNEAELQVSEADGAATYKQKLEVIEEQEELIADEKAQEEKEEAARRAQKEAEEAAKEAALAEQLLSDVQVPEEDVRMTEEQLQELRAALSILSSKSAVLEEREALNEIKVDREEYKEDIQELKETGKHTESKVQHRLGERLEKMIQKIDKELVQYDSEVGSKLNIIQANESGQISVHDLEEALRVIKHTPGDNERIKKIVKKLDVDGDGLVFLDHISELCTEGEGLGVLVERELESNKEDKVKKPKKEDIVQT</sequence>
<evidence type="ECO:0000259" key="21">
    <source>
        <dbReference type="PROSITE" id="PS50222"/>
    </source>
</evidence>
<evidence type="ECO:0000256" key="20">
    <source>
        <dbReference type="SAM" id="Phobius"/>
    </source>
</evidence>
<dbReference type="Pfam" id="PF26561">
    <property type="entry name" value="LETM1_C"/>
    <property type="match status" value="1"/>
</dbReference>
<proteinExistence type="inferred from homology"/>
<feature type="transmembrane region" description="Helical" evidence="20">
    <location>
        <begin position="188"/>
        <end position="211"/>
    </location>
</feature>
<evidence type="ECO:0000256" key="6">
    <source>
        <dbReference type="ARBA" id="ARBA00022568"/>
    </source>
</evidence>
<gene>
    <name evidence="23" type="ORF">FCALED_LOCUS3389</name>
</gene>
<name>A0A9N8WTL1_9GLOM</name>
<evidence type="ECO:0000256" key="9">
    <source>
        <dbReference type="ARBA" id="ARBA00022792"/>
    </source>
</evidence>
<keyword evidence="7 20" id="KW-0812">Transmembrane</keyword>
<evidence type="ECO:0000256" key="15">
    <source>
        <dbReference type="ARBA" id="ARBA00023128"/>
    </source>
</evidence>
<evidence type="ECO:0000256" key="10">
    <source>
        <dbReference type="ARBA" id="ARBA00022837"/>
    </source>
</evidence>
<dbReference type="Gene3D" id="1.10.238.10">
    <property type="entry name" value="EF-hand"/>
    <property type="match status" value="1"/>
</dbReference>
<dbReference type="PROSITE" id="PS51758">
    <property type="entry name" value="LETM1_RBD"/>
    <property type="match status" value="1"/>
</dbReference>
<comment type="caution">
    <text evidence="23">The sequence shown here is derived from an EMBL/GenBank/DDBJ whole genome shotgun (WGS) entry which is preliminary data.</text>
</comment>
<dbReference type="GO" id="GO:0005743">
    <property type="term" value="C:mitochondrial inner membrane"/>
    <property type="evidence" value="ECO:0007669"/>
    <property type="project" value="UniProtKB-SubCell"/>
</dbReference>
<dbReference type="PANTHER" id="PTHR14009:SF1">
    <property type="entry name" value="MITOCHONDRIAL PROTON_CALCIUM EXCHANGER PROTEIN"/>
    <property type="match status" value="1"/>
</dbReference>
<evidence type="ECO:0000313" key="23">
    <source>
        <dbReference type="EMBL" id="CAG8494587.1"/>
    </source>
</evidence>
<keyword evidence="16 20" id="KW-0472">Membrane</keyword>
<accession>A0A9N8WTL1</accession>
<evidence type="ECO:0000259" key="22">
    <source>
        <dbReference type="PROSITE" id="PS51758"/>
    </source>
</evidence>
<feature type="coiled-coil region" evidence="19">
    <location>
        <begin position="424"/>
        <end position="565"/>
    </location>
</feature>
<keyword evidence="5" id="KW-0050">Antiport</keyword>
<dbReference type="InterPro" id="IPR044202">
    <property type="entry name" value="LETM1/MDM38-like"/>
</dbReference>
<evidence type="ECO:0000256" key="19">
    <source>
        <dbReference type="SAM" id="Coils"/>
    </source>
</evidence>
<evidence type="ECO:0000256" key="4">
    <source>
        <dbReference type="ARBA" id="ARBA00022448"/>
    </source>
</evidence>
<evidence type="ECO:0000256" key="17">
    <source>
        <dbReference type="ARBA" id="ARBA00031360"/>
    </source>
</evidence>
<keyword evidence="24" id="KW-1185">Reference proteome</keyword>
<evidence type="ECO:0000313" key="24">
    <source>
        <dbReference type="Proteomes" id="UP000789570"/>
    </source>
</evidence>
<evidence type="ECO:0000256" key="18">
    <source>
        <dbReference type="PROSITE-ProRule" id="PRU01094"/>
    </source>
</evidence>
<feature type="domain" description="Letm1 RBD" evidence="22">
    <location>
        <begin position="212"/>
        <end position="405"/>
    </location>
</feature>
<dbReference type="SUPFAM" id="SSF47473">
    <property type="entry name" value="EF-hand"/>
    <property type="match status" value="1"/>
</dbReference>
<evidence type="ECO:0000256" key="3">
    <source>
        <dbReference type="ARBA" id="ARBA00020557"/>
    </source>
</evidence>
<dbReference type="AlphaFoldDB" id="A0A9N8WTL1"/>
<dbReference type="PANTHER" id="PTHR14009">
    <property type="entry name" value="LEUCINE ZIPPER-EF-HAND CONTAINING TRANSMEMBRANE PROTEIN"/>
    <property type="match status" value="1"/>
</dbReference>
<dbReference type="InterPro" id="IPR002048">
    <property type="entry name" value="EF_hand_dom"/>
</dbReference>
<keyword evidence="9" id="KW-0999">Mitochondrion inner membrane</keyword>
<evidence type="ECO:0000256" key="2">
    <source>
        <dbReference type="ARBA" id="ARBA00009584"/>
    </source>
</evidence>
<dbReference type="GO" id="GO:0005509">
    <property type="term" value="F:calcium ion binding"/>
    <property type="evidence" value="ECO:0007669"/>
    <property type="project" value="InterPro"/>
</dbReference>
<dbReference type="InterPro" id="IPR059005">
    <property type="entry name" value="LETM1_C"/>
</dbReference>
<keyword evidence="11" id="KW-0809">Transit peptide</keyword>
<evidence type="ECO:0000256" key="7">
    <source>
        <dbReference type="ARBA" id="ARBA00022692"/>
    </source>
</evidence>
<dbReference type="Proteomes" id="UP000789570">
    <property type="component" value="Unassembled WGS sequence"/>
</dbReference>